<dbReference type="AlphaFoldDB" id="A0A194X210"/>
<dbReference type="EMBL" id="KQ947420">
    <property type="protein sequence ID" value="KUJ14218.1"/>
    <property type="molecule type" value="Genomic_DNA"/>
</dbReference>
<dbReference type="RefSeq" id="XP_018068573.1">
    <property type="nucleotide sequence ID" value="XM_018215352.1"/>
</dbReference>
<accession>A0A194X210</accession>
<evidence type="ECO:0000313" key="1">
    <source>
        <dbReference type="EMBL" id="KUJ14218.1"/>
    </source>
</evidence>
<dbReference type="Proteomes" id="UP000070700">
    <property type="component" value="Unassembled WGS sequence"/>
</dbReference>
<dbReference type="OrthoDB" id="3560742at2759"/>
<gene>
    <name evidence="1" type="ORF">LY89DRAFT_686730</name>
</gene>
<reference evidence="1 2" key="1">
    <citation type="submission" date="2015-10" db="EMBL/GenBank/DDBJ databases">
        <title>Full genome of DAOMC 229536 Phialocephala scopiformis, a fungal endophyte of spruce producing the potent anti-insectan compound rugulosin.</title>
        <authorList>
            <consortium name="DOE Joint Genome Institute"/>
            <person name="Walker A.K."/>
            <person name="Frasz S.L."/>
            <person name="Seifert K.A."/>
            <person name="Miller J.D."/>
            <person name="Mondo S.J."/>
            <person name="Labutti K."/>
            <person name="Lipzen A."/>
            <person name="Dockter R."/>
            <person name="Kennedy M."/>
            <person name="Grigoriev I.V."/>
            <person name="Spatafora J.W."/>
        </authorList>
    </citation>
    <scope>NUCLEOTIDE SEQUENCE [LARGE SCALE GENOMIC DNA]</scope>
    <source>
        <strain evidence="1 2">CBS 120377</strain>
    </source>
</reference>
<sequence length="240" mass="27788">MTLLNADCRFGIYDAIIDDHTTIHMVKKYVPNGLLLSLSFTSLDLYHEIKAWSRRRPDLVRSPVFGLYNPYLTSIEFCFQTSTTRDFADLVGGYFVSDLLNPRPVPHIVRRVYGPAAAMRNRDRLEHWQSMMNAFDTSTVYWMLCIETRSDYVRAWPGLRFCELTKGDPRIKIGPHEEEGVSNQVVLGRDEHGDWEGARNGRVERLEKEGKVIWVDEWEGYIDKRPGVVKRSESKSSLEL</sequence>
<evidence type="ECO:0000313" key="2">
    <source>
        <dbReference type="Proteomes" id="UP000070700"/>
    </source>
</evidence>
<name>A0A194X210_MOLSC</name>
<organism evidence="1 2">
    <name type="scientific">Mollisia scopiformis</name>
    <name type="common">Conifer needle endophyte fungus</name>
    <name type="synonym">Phialocephala scopiformis</name>
    <dbReference type="NCBI Taxonomy" id="149040"/>
    <lineage>
        <taxon>Eukaryota</taxon>
        <taxon>Fungi</taxon>
        <taxon>Dikarya</taxon>
        <taxon>Ascomycota</taxon>
        <taxon>Pezizomycotina</taxon>
        <taxon>Leotiomycetes</taxon>
        <taxon>Helotiales</taxon>
        <taxon>Mollisiaceae</taxon>
        <taxon>Mollisia</taxon>
    </lineage>
</organism>
<keyword evidence="2" id="KW-1185">Reference proteome</keyword>
<protein>
    <submittedName>
        <fullName evidence="1">Uncharacterized protein</fullName>
    </submittedName>
</protein>
<dbReference type="KEGG" id="psco:LY89DRAFT_686730"/>
<dbReference type="InParanoid" id="A0A194X210"/>
<dbReference type="GeneID" id="28825078"/>
<proteinExistence type="predicted"/>